<dbReference type="EMBL" id="QJKJ01004042">
    <property type="protein sequence ID" value="RDX95800.1"/>
    <property type="molecule type" value="Genomic_DNA"/>
</dbReference>
<dbReference type="AlphaFoldDB" id="A0A371GZ14"/>
<dbReference type="PANTHER" id="PTHR48475:SF2">
    <property type="entry name" value="RIBONUCLEASE H"/>
    <property type="match status" value="1"/>
</dbReference>
<organism evidence="2 3">
    <name type="scientific">Mucuna pruriens</name>
    <name type="common">Velvet bean</name>
    <name type="synonym">Dolichos pruriens</name>
    <dbReference type="NCBI Taxonomy" id="157652"/>
    <lineage>
        <taxon>Eukaryota</taxon>
        <taxon>Viridiplantae</taxon>
        <taxon>Streptophyta</taxon>
        <taxon>Embryophyta</taxon>
        <taxon>Tracheophyta</taxon>
        <taxon>Spermatophyta</taxon>
        <taxon>Magnoliopsida</taxon>
        <taxon>eudicotyledons</taxon>
        <taxon>Gunneridae</taxon>
        <taxon>Pentapetalae</taxon>
        <taxon>rosids</taxon>
        <taxon>fabids</taxon>
        <taxon>Fabales</taxon>
        <taxon>Fabaceae</taxon>
        <taxon>Papilionoideae</taxon>
        <taxon>50 kb inversion clade</taxon>
        <taxon>NPAAA clade</taxon>
        <taxon>indigoferoid/millettioid clade</taxon>
        <taxon>Phaseoleae</taxon>
        <taxon>Mucuna</taxon>
    </lineage>
</organism>
<dbReference type="Gene3D" id="3.30.70.270">
    <property type="match status" value="1"/>
</dbReference>
<proteinExistence type="predicted"/>
<dbReference type="Pfam" id="PF13456">
    <property type="entry name" value="RVT_3"/>
    <property type="match status" value="1"/>
</dbReference>
<dbReference type="GO" id="GO:0003676">
    <property type="term" value="F:nucleic acid binding"/>
    <property type="evidence" value="ECO:0007669"/>
    <property type="project" value="InterPro"/>
</dbReference>
<dbReference type="InterPro" id="IPR012337">
    <property type="entry name" value="RNaseH-like_sf"/>
</dbReference>
<sequence length="245" mass="27925">MDRVTVLSRFISRATETAMPIFGTLKKGGKFVWTPKCEEAFLHLKAMMAAPLVLIRPCPGCREEIPKDRESCLSLGDGLTKTMPILPEFQHNSLDRFAIRQVLRKPDLVGRMVAWSVQLSEFDILFEQRGHVKAQALANFITELTPNDPPNNGQRRVAEYEALLAGMRLARKLDAKRLTAKSDSKLVTWQVNNKYQIRDPQLIKYQEQAVRLAATFEKFILVHVPRDQNERVDLLAKLASTQRRG</sequence>
<comment type="caution">
    <text evidence="2">The sequence shown here is derived from an EMBL/GenBank/DDBJ whole genome shotgun (WGS) entry which is preliminary data.</text>
</comment>
<reference evidence="2" key="1">
    <citation type="submission" date="2018-05" db="EMBL/GenBank/DDBJ databases">
        <title>Draft genome of Mucuna pruriens seed.</title>
        <authorList>
            <person name="Nnadi N.E."/>
            <person name="Vos R."/>
            <person name="Hasami M.H."/>
            <person name="Devisetty U.K."/>
            <person name="Aguiy J.C."/>
        </authorList>
    </citation>
    <scope>NUCLEOTIDE SEQUENCE [LARGE SCALE GENOMIC DNA]</scope>
    <source>
        <strain evidence="2">JCA_2017</strain>
    </source>
</reference>
<evidence type="ECO:0000313" key="2">
    <source>
        <dbReference type="EMBL" id="RDX95800.1"/>
    </source>
</evidence>
<dbReference type="InterPro" id="IPR043502">
    <property type="entry name" value="DNA/RNA_pol_sf"/>
</dbReference>
<feature type="non-terminal residue" evidence="2">
    <location>
        <position position="1"/>
    </location>
</feature>
<name>A0A371GZ14_MUCPR</name>
<dbReference type="InterPro" id="IPR036397">
    <property type="entry name" value="RNaseH_sf"/>
</dbReference>
<dbReference type="GO" id="GO:0004523">
    <property type="term" value="F:RNA-DNA hybrid ribonuclease activity"/>
    <property type="evidence" value="ECO:0007669"/>
    <property type="project" value="InterPro"/>
</dbReference>
<protein>
    <recommendedName>
        <fullName evidence="1">RNase H type-1 domain-containing protein</fullName>
    </recommendedName>
</protein>
<dbReference type="Gene3D" id="3.30.420.10">
    <property type="entry name" value="Ribonuclease H-like superfamily/Ribonuclease H"/>
    <property type="match status" value="1"/>
</dbReference>
<dbReference type="SUPFAM" id="SSF53098">
    <property type="entry name" value="Ribonuclease H-like"/>
    <property type="match status" value="1"/>
</dbReference>
<dbReference type="PANTHER" id="PTHR48475">
    <property type="entry name" value="RIBONUCLEASE H"/>
    <property type="match status" value="1"/>
</dbReference>
<dbReference type="OrthoDB" id="1934793at2759"/>
<dbReference type="Proteomes" id="UP000257109">
    <property type="component" value="Unassembled WGS sequence"/>
</dbReference>
<keyword evidence="3" id="KW-1185">Reference proteome</keyword>
<evidence type="ECO:0000259" key="1">
    <source>
        <dbReference type="Pfam" id="PF13456"/>
    </source>
</evidence>
<accession>A0A371GZ14</accession>
<gene>
    <name evidence="2" type="ORF">CR513_21621</name>
</gene>
<feature type="domain" description="RNase H type-1" evidence="1">
    <location>
        <begin position="152"/>
        <end position="239"/>
    </location>
</feature>
<dbReference type="InterPro" id="IPR002156">
    <property type="entry name" value="RNaseH_domain"/>
</dbReference>
<dbReference type="InterPro" id="IPR043128">
    <property type="entry name" value="Rev_trsase/Diguanyl_cyclase"/>
</dbReference>
<dbReference type="SUPFAM" id="SSF56672">
    <property type="entry name" value="DNA/RNA polymerases"/>
    <property type="match status" value="1"/>
</dbReference>
<dbReference type="CDD" id="cd09279">
    <property type="entry name" value="RNase_HI_like"/>
    <property type="match status" value="1"/>
</dbReference>
<dbReference type="STRING" id="157652.A0A371GZ14"/>
<evidence type="ECO:0000313" key="3">
    <source>
        <dbReference type="Proteomes" id="UP000257109"/>
    </source>
</evidence>